<evidence type="ECO:0000313" key="2">
    <source>
        <dbReference type="EMBL" id="RKD87708.1"/>
    </source>
</evidence>
<name>A0A419VWV9_9BACT</name>
<organism evidence="2 3">
    <name type="scientific">Mangrovibacterium diazotrophicum</name>
    <dbReference type="NCBI Taxonomy" id="1261403"/>
    <lineage>
        <taxon>Bacteria</taxon>
        <taxon>Pseudomonadati</taxon>
        <taxon>Bacteroidota</taxon>
        <taxon>Bacteroidia</taxon>
        <taxon>Marinilabiliales</taxon>
        <taxon>Prolixibacteraceae</taxon>
        <taxon>Mangrovibacterium</taxon>
    </lineage>
</organism>
<keyword evidence="1" id="KW-0732">Signal</keyword>
<dbReference type="EMBL" id="RAPN01000003">
    <property type="protein sequence ID" value="RKD87708.1"/>
    <property type="molecule type" value="Genomic_DNA"/>
</dbReference>
<gene>
    <name evidence="2" type="ORF">BC643_3715</name>
</gene>
<feature type="chain" id="PRO_5019199176" description="Adhesin" evidence="1">
    <location>
        <begin position="25"/>
        <end position="366"/>
    </location>
</feature>
<evidence type="ECO:0000313" key="3">
    <source>
        <dbReference type="Proteomes" id="UP000283387"/>
    </source>
</evidence>
<dbReference type="AlphaFoldDB" id="A0A419VWV9"/>
<dbReference type="RefSeq" id="WP_147377268.1">
    <property type="nucleotide sequence ID" value="NZ_RAPN01000003.1"/>
</dbReference>
<reference evidence="2 3" key="1">
    <citation type="submission" date="2018-09" db="EMBL/GenBank/DDBJ databases">
        <title>Genomic Encyclopedia of Archaeal and Bacterial Type Strains, Phase II (KMG-II): from individual species to whole genera.</title>
        <authorList>
            <person name="Goeker M."/>
        </authorList>
    </citation>
    <scope>NUCLEOTIDE SEQUENCE [LARGE SCALE GENOMIC DNA]</scope>
    <source>
        <strain evidence="2 3">DSM 27148</strain>
    </source>
</reference>
<comment type="caution">
    <text evidence="2">The sequence shown here is derived from an EMBL/GenBank/DDBJ whole genome shotgun (WGS) entry which is preliminary data.</text>
</comment>
<proteinExistence type="predicted"/>
<feature type="signal peptide" evidence="1">
    <location>
        <begin position="1"/>
        <end position="24"/>
    </location>
</feature>
<evidence type="ECO:0008006" key="4">
    <source>
        <dbReference type="Google" id="ProtNLM"/>
    </source>
</evidence>
<sequence length="366" mass="41941">MKNTGRRVFLILMLSLAGIYAATAQYTETRKLRKAFKVTSETNIEISNKYGTIEVATWQKDSVAIEIKMYVEEKKMAKLEKSLDNIDFDFTNTTHYLVARTITDKNKSQLESELKRFKETLLQNDGSVEINYKVWLPATNSLKLENKFGDIYLSDYNGPLNIDLSNGKLKAHDLLKKATITLNFGGATINSLPDGNINSNYSDVYIKQSGKLNLSSKSSEIELIESQNLFGDSRRDKFRIRELQRIDLQADFSDFRISNLRERANLRLNYGDVEMEKIEANFNDIYIDCRSTDVNLYFTPQSNFNFEIKQTKSDVSLDPIFNVSEKTETDEKEQTVLMHGFFSKKSEGGDKLKLTTNGGSIRLRTY</sequence>
<evidence type="ECO:0000256" key="1">
    <source>
        <dbReference type="SAM" id="SignalP"/>
    </source>
</evidence>
<accession>A0A419VWV9</accession>
<dbReference type="Proteomes" id="UP000283387">
    <property type="component" value="Unassembled WGS sequence"/>
</dbReference>
<protein>
    <recommendedName>
        <fullName evidence="4">Adhesin</fullName>
    </recommendedName>
</protein>
<keyword evidence="3" id="KW-1185">Reference proteome</keyword>
<dbReference type="OrthoDB" id="1117657at2"/>